<dbReference type="GO" id="GO:0005886">
    <property type="term" value="C:plasma membrane"/>
    <property type="evidence" value="ECO:0007669"/>
    <property type="project" value="UniProtKB-SubCell"/>
</dbReference>
<comment type="subcellular location">
    <subcellularLocation>
        <location evidence="1">Cell membrane</location>
        <topology evidence="1">Multi-pass membrane protein</topology>
    </subcellularLocation>
</comment>
<name>A0A6P2CGC0_9NOCA</name>
<evidence type="ECO:0000256" key="6">
    <source>
        <dbReference type="ARBA" id="ARBA00023136"/>
    </source>
</evidence>
<evidence type="ECO:0000313" key="8">
    <source>
        <dbReference type="EMBL" id="TXG89988.1"/>
    </source>
</evidence>
<keyword evidence="6 7" id="KW-0472">Membrane</keyword>
<reference evidence="8 9" key="1">
    <citation type="submission" date="2018-07" db="EMBL/GenBank/DDBJ databases">
        <title>Genome sequence of Rhodococcus rhodnii ATCC 35071 from Rhodnius prolixus.</title>
        <authorList>
            <person name="Patel V."/>
            <person name="Vogel K.J."/>
        </authorList>
    </citation>
    <scope>NUCLEOTIDE SEQUENCE [LARGE SCALE GENOMIC DNA]</scope>
    <source>
        <strain evidence="8 9">ATCC 35071</strain>
    </source>
</reference>
<evidence type="ECO:0000256" key="3">
    <source>
        <dbReference type="ARBA" id="ARBA00022475"/>
    </source>
</evidence>
<keyword evidence="5 7" id="KW-1133">Transmembrane helix</keyword>
<feature type="transmembrane region" description="Helical" evidence="7">
    <location>
        <begin position="58"/>
        <end position="85"/>
    </location>
</feature>
<organism evidence="8 9">
    <name type="scientific">Rhodococcus rhodnii</name>
    <dbReference type="NCBI Taxonomy" id="38312"/>
    <lineage>
        <taxon>Bacteria</taxon>
        <taxon>Bacillati</taxon>
        <taxon>Actinomycetota</taxon>
        <taxon>Actinomycetes</taxon>
        <taxon>Mycobacteriales</taxon>
        <taxon>Nocardiaceae</taxon>
        <taxon>Rhodococcus</taxon>
    </lineage>
</organism>
<evidence type="ECO:0000313" key="9">
    <source>
        <dbReference type="Proteomes" id="UP000471120"/>
    </source>
</evidence>
<dbReference type="InterPro" id="IPR032808">
    <property type="entry name" value="DoxX"/>
</dbReference>
<evidence type="ECO:0000256" key="2">
    <source>
        <dbReference type="ARBA" id="ARBA00006679"/>
    </source>
</evidence>
<comment type="similarity">
    <text evidence="2">Belongs to the DoxX family.</text>
</comment>
<dbReference type="Proteomes" id="UP000471120">
    <property type="component" value="Unassembled WGS sequence"/>
</dbReference>
<dbReference type="PANTHER" id="PTHR33452">
    <property type="entry name" value="OXIDOREDUCTASE CATD-RELATED"/>
    <property type="match status" value="1"/>
</dbReference>
<comment type="caution">
    <text evidence="8">The sequence shown here is derived from an EMBL/GenBank/DDBJ whole genome shotgun (WGS) entry which is preliminary data.</text>
</comment>
<dbReference type="EMBL" id="QRCM01000001">
    <property type="protein sequence ID" value="TXG89988.1"/>
    <property type="molecule type" value="Genomic_DNA"/>
</dbReference>
<accession>A0A6P2CGC0</accession>
<protein>
    <submittedName>
        <fullName evidence="8">DoxX family protein</fullName>
    </submittedName>
</protein>
<proteinExistence type="inferred from homology"/>
<dbReference type="InterPro" id="IPR051907">
    <property type="entry name" value="DoxX-like_oxidoreductase"/>
</dbReference>
<gene>
    <name evidence="8" type="ORF">DW322_06885</name>
</gene>
<dbReference type="AlphaFoldDB" id="A0A6P2CGC0"/>
<evidence type="ECO:0000256" key="4">
    <source>
        <dbReference type="ARBA" id="ARBA00022692"/>
    </source>
</evidence>
<keyword evidence="3" id="KW-1003">Cell membrane</keyword>
<keyword evidence="4 7" id="KW-0812">Transmembrane</keyword>
<dbReference type="RefSeq" id="WP_010838368.1">
    <property type="nucleotide sequence ID" value="NZ_QRCM01000001.1"/>
</dbReference>
<evidence type="ECO:0000256" key="1">
    <source>
        <dbReference type="ARBA" id="ARBA00004651"/>
    </source>
</evidence>
<evidence type="ECO:0000256" key="7">
    <source>
        <dbReference type="SAM" id="Phobius"/>
    </source>
</evidence>
<feature type="transmembrane region" description="Helical" evidence="7">
    <location>
        <begin position="12"/>
        <end position="38"/>
    </location>
</feature>
<sequence length="148" mass="15721">MKSGIPAVTPWFVSVFRAVIGFLLLCHGTSTLFAWPVAPWNGAATPFTEWPGGWAGSIELVAGVLLILGLFTRSAAFVASGTLAVAYFWKHQPDGALPIGNEGESAVLFCWALLALVFLGPGRVALDRLIGRSAPEREPSPRITESVS</sequence>
<dbReference type="Pfam" id="PF07681">
    <property type="entry name" value="DoxX"/>
    <property type="match status" value="1"/>
</dbReference>
<dbReference type="PANTHER" id="PTHR33452:SF4">
    <property type="entry name" value="BLL4328 PROTEIN"/>
    <property type="match status" value="1"/>
</dbReference>
<evidence type="ECO:0000256" key="5">
    <source>
        <dbReference type="ARBA" id="ARBA00022989"/>
    </source>
</evidence>